<keyword evidence="2" id="KW-0560">Oxidoreductase</keyword>
<dbReference type="GO" id="GO:0005737">
    <property type="term" value="C:cytoplasm"/>
    <property type="evidence" value="ECO:0007669"/>
    <property type="project" value="TreeGrafter"/>
</dbReference>
<dbReference type="CDD" id="cd05325">
    <property type="entry name" value="carb_red_sniffer_like_SDR_c"/>
    <property type="match status" value="1"/>
</dbReference>
<dbReference type="AlphaFoldDB" id="A0A8K1CPD3"/>
<keyword evidence="1" id="KW-0521">NADP</keyword>
<comment type="caution">
    <text evidence="4">The sequence shown here is derived from an EMBL/GenBank/DDBJ whole genome shotgun (WGS) entry which is preliminary data.</text>
</comment>
<reference evidence="4" key="1">
    <citation type="submission" date="2019-03" db="EMBL/GenBank/DDBJ databases">
        <title>Long read genome sequence of the mycoparasitic Pythium oligandrum ATCC 38472 isolated from sugarbeet rhizosphere.</title>
        <authorList>
            <person name="Gaulin E."/>
        </authorList>
    </citation>
    <scope>NUCLEOTIDE SEQUENCE</scope>
    <source>
        <strain evidence="4">ATCC 38472_TT</strain>
    </source>
</reference>
<dbReference type="Proteomes" id="UP000794436">
    <property type="component" value="Unassembled WGS sequence"/>
</dbReference>
<evidence type="ECO:0000313" key="5">
    <source>
        <dbReference type="Proteomes" id="UP000794436"/>
    </source>
</evidence>
<dbReference type="InterPro" id="IPR036291">
    <property type="entry name" value="NAD(P)-bd_dom_sf"/>
</dbReference>
<dbReference type="PRINTS" id="PR00081">
    <property type="entry name" value="GDHRDH"/>
</dbReference>
<dbReference type="GO" id="GO:0016491">
    <property type="term" value="F:oxidoreductase activity"/>
    <property type="evidence" value="ECO:0007669"/>
    <property type="project" value="UniProtKB-KW"/>
</dbReference>
<protein>
    <submittedName>
        <fullName evidence="4">Uncharacterized protein</fullName>
    </submittedName>
</protein>
<dbReference type="Gene3D" id="3.40.50.720">
    <property type="entry name" value="NAD(P)-binding Rossmann-like Domain"/>
    <property type="match status" value="1"/>
</dbReference>
<evidence type="ECO:0000256" key="2">
    <source>
        <dbReference type="ARBA" id="ARBA00023002"/>
    </source>
</evidence>
<dbReference type="InterPro" id="IPR002347">
    <property type="entry name" value="SDR_fam"/>
</dbReference>
<dbReference type="EMBL" id="SPLM01000036">
    <property type="protein sequence ID" value="TMW66296.1"/>
    <property type="molecule type" value="Genomic_DNA"/>
</dbReference>
<dbReference type="SUPFAM" id="SSF51735">
    <property type="entry name" value="NAD(P)-binding Rossmann-fold domains"/>
    <property type="match status" value="1"/>
</dbReference>
<dbReference type="PANTHER" id="PTHR43544:SF7">
    <property type="entry name" value="NADB-LER2"/>
    <property type="match status" value="1"/>
</dbReference>
<dbReference type="OrthoDB" id="1933717at2759"/>
<dbReference type="PRINTS" id="PR00080">
    <property type="entry name" value="SDRFAMILY"/>
</dbReference>
<name>A0A8K1CPD3_PYTOL</name>
<sequence>MAHQKTVLITGASRGIGLTFCKHYKALGWKVIVAVRNPEAETLKEVGVDKVVRLEASDEASILNAAKELEGEPIDLLLNNAGFMIRAGLETTTKEDMMRHYEVNTVGPFLVARAFLPNLRAAVAKNGSAIVANMSSWLGCITEINAGGPMALYAYRGSKSGLNVVTAALALDLKADSIVAVALHPGVVATEMTSFTGLVQPDDSVGGLIKVLSSLTMEKTGKFLTFDDRELPW</sequence>
<dbReference type="PANTHER" id="PTHR43544">
    <property type="entry name" value="SHORT-CHAIN DEHYDROGENASE/REDUCTASE"/>
    <property type="match status" value="1"/>
</dbReference>
<accession>A0A8K1CPD3</accession>
<evidence type="ECO:0000313" key="4">
    <source>
        <dbReference type="EMBL" id="TMW66296.1"/>
    </source>
</evidence>
<comment type="similarity">
    <text evidence="3">Belongs to the short-chain dehydrogenases/reductases (SDR) family.</text>
</comment>
<organism evidence="4 5">
    <name type="scientific">Pythium oligandrum</name>
    <name type="common">Mycoparasitic fungus</name>
    <dbReference type="NCBI Taxonomy" id="41045"/>
    <lineage>
        <taxon>Eukaryota</taxon>
        <taxon>Sar</taxon>
        <taxon>Stramenopiles</taxon>
        <taxon>Oomycota</taxon>
        <taxon>Peronosporomycetes</taxon>
        <taxon>Pythiales</taxon>
        <taxon>Pythiaceae</taxon>
        <taxon>Pythium</taxon>
    </lineage>
</organism>
<dbReference type="InterPro" id="IPR051468">
    <property type="entry name" value="Fungal_SecMetab_SDRs"/>
</dbReference>
<evidence type="ECO:0000256" key="1">
    <source>
        <dbReference type="ARBA" id="ARBA00022857"/>
    </source>
</evidence>
<dbReference type="Pfam" id="PF00106">
    <property type="entry name" value="adh_short"/>
    <property type="match status" value="1"/>
</dbReference>
<keyword evidence="5" id="KW-1185">Reference proteome</keyword>
<gene>
    <name evidence="4" type="ORF">Poli38472_004061</name>
</gene>
<proteinExistence type="inferred from homology"/>
<evidence type="ECO:0000256" key="3">
    <source>
        <dbReference type="RuleBase" id="RU000363"/>
    </source>
</evidence>